<reference evidence="3 4" key="1">
    <citation type="submission" date="2019-12" db="EMBL/GenBank/DDBJ databases">
        <title>Roseobacter cerasinus sp. nov., isolated from seawater around aquaculture.</title>
        <authorList>
            <person name="Muramatsu S."/>
            <person name="Takabe Y."/>
            <person name="Mori K."/>
            <person name="Takaichi S."/>
            <person name="Hanada S."/>
        </authorList>
    </citation>
    <scope>NUCLEOTIDE SEQUENCE [LARGE SCALE GENOMIC DNA]</scope>
    <source>
        <strain evidence="3 4">AI77</strain>
    </source>
</reference>
<feature type="signal peptide" evidence="2">
    <location>
        <begin position="1"/>
        <end position="18"/>
    </location>
</feature>
<proteinExistence type="predicted"/>
<dbReference type="Pfam" id="PF10986">
    <property type="entry name" value="ZrgA"/>
    <property type="match status" value="1"/>
</dbReference>
<gene>
    <name evidence="3" type="ORF">So717_25770</name>
</gene>
<dbReference type="RefSeq" id="WP_159977916.1">
    <property type="nucleotide sequence ID" value="NZ_BLIV01000004.1"/>
</dbReference>
<evidence type="ECO:0000313" key="3">
    <source>
        <dbReference type="EMBL" id="GFE50824.1"/>
    </source>
</evidence>
<evidence type="ECO:0008006" key="5">
    <source>
        <dbReference type="Google" id="ProtNLM"/>
    </source>
</evidence>
<organism evidence="3 4">
    <name type="scientific">Roseobacter cerasinus</name>
    <dbReference type="NCBI Taxonomy" id="2602289"/>
    <lineage>
        <taxon>Bacteria</taxon>
        <taxon>Pseudomonadati</taxon>
        <taxon>Pseudomonadota</taxon>
        <taxon>Alphaproteobacteria</taxon>
        <taxon>Rhodobacterales</taxon>
        <taxon>Roseobacteraceae</taxon>
        <taxon>Roseobacter</taxon>
    </lineage>
</organism>
<dbReference type="AlphaFoldDB" id="A0A640VTA1"/>
<evidence type="ECO:0000256" key="2">
    <source>
        <dbReference type="SAM" id="SignalP"/>
    </source>
</evidence>
<dbReference type="OrthoDB" id="7346546at2"/>
<sequence length="211" mass="22982">MHRNLPILFMLLASPALAESTRGLDAHEHGVGALDIAFEDKTVVLEFRAPGADIVGFEHDASTGADRAAINAAVATLSKPLDLFLFPADAGCSVTKASAELHGDHDDHDHEAHAHEHNHDHGHADKHDTHAQDDHTHEDHKDHAEAASHSEFHASYSLTCETPEQISSITFAYFDVFENARELEVQMVSSAGAQAFEVTRSDPVLDLRGMF</sequence>
<comment type="caution">
    <text evidence="3">The sequence shown here is derived from an EMBL/GenBank/DDBJ whole genome shotgun (WGS) entry which is preliminary data.</text>
</comment>
<feature type="chain" id="PRO_5024858008" description="DUF2796 domain-containing protein" evidence="2">
    <location>
        <begin position="19"/>
        <end position="211"/>
    </location>
</feature>
<evidence type="ECO:0000313" key="4">
    <source>
        <dbReference type="Proteomes" id="UP000436522"/>
    </source>
</evidence>
<evidence type="ECO:0000256" key="1">
    <source>
        <dbReference type="SAM" id="MobiDB-lite"/>
    </source>
</evidence>
<keyword evidence="2" id="KW-0732">Signal</keyword>
<name>A0A640VTA1_9RHOB</name>
<dbReference type="EMBL" id="BLIV01000004">
    <property type="protein sequence ID" value="GFE50824.1"/>
    <property type="molecule type" value="Genomic_DNA"/>
</dbReference>
<accession>A0A640VTA1</accession>
<dbReference type="InterPro" id="IPR021253">
    <property type="entry name" value="ZrgA-like"/>
</dbReference>
<dbReference type="Proteomes" id="UP000436522">
    <property type="component" value="Unassembled WGS sequence"/>
</dbReference>
<keyword evidence="4" id="KW-1185">Reference proteome</keyword>
<protein>
    <recommendedName>
        <fullName evidence="5">DUF2796 domain-containing protein</fullName>
    </recommendedName>
</protein>
<feature type="region of interest" description="Disordered" evidence="1">
    <location>
        <begin position="102"/>
        <end position="146"/>
    </location>
</feature>